<evidence type="ECO:0000313" key="2">
    <source>
        <dbReference type="EMBL" id="CAD5220416.1"/>
    </source>
</evidence>
<comment type="caution">
    <text evidence="2">The sequence shown here is derived from an EMBL/GenBank/DDBJ whole genome shotgun (WGS) entry which is preliminary data.</text>
</comment>
<dbReference type="Proteomes" id="UP000783686">
    <property type="component" value="Unassembled WGS sequence"/>
</dbReference>
<keyword evidence="3" id="KW-1185">Reference proteome</keyword>
<evidence type="ECO:0000256" key="1">
    <source>
        <dbReference type="SAM" id="MobiDB-lite"/>
    </source>
</evidence>
<reference evidence="2" key="1">
    <citation type="submission" date="2020-09" db="EMBL/GenBank/DDBJ databases">
        <authorList>
            <person name="Kikuchi T."/>
        </authorList>
    </citation>
    <scope>NUCLEOTIDE SEQUENCE</scope>
    <source>
        <strain evidence="2">SH1</strain>
    </source>
</reference>
<protein>
    <submittedName>
        <fullName evidence="2">Uncharacterized protein</fullName>
    </submittedName>
</protein>
<name>A0A811KZV5_9BILA</name>
<accession>A0A811KZV5</accession>
<evidence type="ECO:0000313" key="3">
    <source>
        <dbReference type="Proteomes" id="UP000614601"/>
    </source>
</evidence>
<dbReference type="Pfam" id="PF04870">
    <property type="entry name" value="Moulting_cycle"/>
    <property type="match status" value="1"/>
</dbReference>
<dbReference type="OrthoDB" id="5870064at2759"/>
<feature type="compositionally biased region" description="Polar residues" evidence="1">
    <location>
        <begin position="159"/>
        <end position="173"/>
    </location>
</feature>
<dbReference type="Proteomes" id="UP000614601">
    <property type="component" value="Unassembled WGS sequence"/>
</dbReference>
<dbReference type="InterPro" id="IPR006954">
    <property type="entry name" value="Mlt-10-like"/>
</dbReference>
<feature type="compositionally biased region" description="Basic and acidic residues" evidence="1">
    <location>
        <begin position="132"/>
        <end position="158"/>
    </location>
</feature>
<dbReference type="PANTHER" id="PTHR21523">
    <property type="match status" value="1"/>
</dbReference>
<dbReference type="AlphaFoldDB" id="A0A811KZV5"/>
<feature type="region of interest" description="Disordered" evidence="1">
    <location>
        <begin position="106"/>
        <end position="179"/>
    </location>
</feature>
<organism evidence="2 3">
    <name type="scientific">Bursaphelenchus okinawaensis</name>
    <dbReference type="NCBI Taxonomy" id="465554"/>
    <lineage>
        <taxon>Eukaryota</taxon>
        <taxon>Metazoa</taxon>
        <taxon>Ecdysozoa</taxon>
        <taxon>Nematoda</taxon>
        <taxon>Chromadorea</taxon>
        <taxon>Rhabditida</taxon>
        <taxon>Tylenchina</taxon>
        <taxon>Tylenchomorpha</taxon>
        <taxon>Aphelenchoidea</taxon>
        <taxon>Aphelenchoididae</taxon>
        <taxon>Bursaphelenchus</taxon>
    </lineage>
</organism>
<proteinExistence type="predicted"/>
<feature type="compositionally biased region" description="Polar residues" evidence="1">
    <location>
        <begin position="106"/>
        <end position="116"/>
    </location>
</feature>
<dbReference type="PANTHER" id="PTHR21523:SF38">
    <property type="entry name" value="MLT-TEN (MLT-10) RELATED"/>
    <property type="match status" value="1"/>
</dbReference>
<dbReference type="EMBL" id="CAJFCW020000004">
    <property type="protein sequence ID" value="CAG9113661.1"/>
    <property type="molecule type" value="Genomic_DNA"/>
</dbReference>
<dbReference type="EMBL" id="CAJFDH010000004">
    <property type="protein sequence ID" value="CAD5220416.1"/>
    <property type="molecule type" value="Genomic_DNA"/>
</dbReference>
<sequence length="726" mass="82920">MFYHTNGIMVILKAKARAVIREVHREDVIVFSDCIHNKTSPLQYSKCLVSLINARDRIKMENNDIWASNFIDDVSEILQPLQQSLKTKIKPLRRVVNVGSANSTKAYGSGRSSYGREQSYGREAKSYGNRSYGREPKGYVDEGGSYKKESVSYSDENRSYSSQQRAYGTQPKTYGSIPKTYSKENREYGREPKLYSGIAKSYSNVVKTHGTVIQPIDDTKVKNEGDSTKSYPTVPKVLKREKVMERLKKQQDILRKTLKEQNLVFSRPLRGYNTNFYVRQSRRNKRGATPFKHIEKIQKIRDFMNKMDYCNNFFDKLKMENEEMLYSFGQEARFQIKTDNLVDEMTEGLQKIIQNVRFDKVSVLSPKIMSIFPSTSNGIELFSPDILNFQNTGILSLPQLFKFISSSDTETLLWLELLMEMTGASQKLDSFLKTYENDMIKMDNHIYPMVVELERRQEMLYEIVLDFTEDQKRQYKENGYTYISKQQSVNYFGNDHAAIYDVDDENKRERLIEDRIKKISRHLDNLEPALKLDQTESKLRAKRQERPGGPPELDIKIFQPYAFIAHAAGPSVLEGLILSPHAFISELMRPELATMDIISPRAFVTTILSPQALLARVLSPAAFRLELLSPTALLAWVVSPEAFIADVLSPRVLEPRIASPEFMTVQILSPGILSPMVGSDETLAFNVLSPNILSPRFQSKEAMVVEILSPHVLGGGHAFPPGHVQP</sequence>
<gene>
    <name evidence="2" type="ORF">BOKJ2_LOCUS8933</name>
</gene>